<feature type="compositionally biased region" description="Polar residues" evidence="9">
    <location>
        <begin position="1280"/>
        <end position="1291"/>
    </location>
</feature>
<dbReference type="SUPFAM" id="SSF53822">
    <property type="entry name" value="Periplasmic binding protein-like I"/>
    <property type="match status" value="1"/>
</dbReference>
<feature type="region of interest" description="Disordered" evidence="9">
    <location>
        <begin position="944"/>
        <end position="977"/>
    </location>
</feature>
<proteinExistence type="predicted"/>
<organism evidence="12 13">
    <name type="scientific">Linnemannia elongata AG-77</name>
    <dbReference type="NCBI Taxonomy" id="1314771"/>
    <lineage>
        <taxon>Eukaryota</taxon>
        <taxon>Fungi</taxon>
        <taxon>Fungi incertae sedis</taxon>
        <taxon>Mucoromycota</taxon>
        <taxon>Mortierellomycotina</taxon>
        <taxon>Mortierellomycetes</taxon>
        <taxon>Mortierellales</taxon>
        <taxon>Mortierellaceae</taxon>
        <taxon>Linnemannia</taxon>
    </lineage>
</organism>
<feature type="transmembrane region" description="Helical" evidence="10">
    <location>
        <begin position="817"/>
        <end position="837"/>
    </location>
</feature>
<gene>
    <name evidence="12" type="ORF">K457DRAFT_692818</name>
</gene>
<dbReference type="Pfam" id="PF01094">
    <property type="entry name" value="ANF_receptor"/>
    <property type="match status" value="1"/>
</dbReference>
<evidence type="ECO:0000256" key="1">
    <source>
        <dbReference type="ARBA" id="ARBA00004141"/>
    </source>
</evidence>
<feature type="region of interest" description="Disordered" evidence="9">
    <location>
        <begin position="1273"/>
        <end position="1295"/>
    </location>
</feature>
<evidence type="ECO:0000256" key="6">
    <source>
        <dbReference type="ARBA" id="ARBA00023170"/>
    </source>
</evidence>
<feature type="transmembrane region" description="Helical" evidence="10">
    <location>
        <begin position="585"/>
        <end position="609"/>
    </location>
</feature>
<keyword evidence="2 10" id="KW-0812">Transmembrane</keyword>
<dbReference type="InterPro" id="IPR000337">
    <property type="entry name" value="GPCR_3"/>
</dbReference>
<evidence type="ECO:0000256" key="2">
    <source>
        <dbReference type="ARBA" id="ARBA00022692"/>
    </source>
</evidence>
<keyword evidence="7" id="KW-0325">Glycoprotein</keyword>
<feature type="transmembrane region" description="Helical" evidence="10">
    <location>
        <begin position="621"/>
        <end position="639"/>
    </location>
</feature>
<evidence type="ECO:0000256" key="10">
    <source>
        <dbReference type="SAM" id="Phobius"/>
    </source>
</evidence>
<reference evidence="12 13" key="1">
    <citation type="submission" date="2016-05" db="EMBL/GenBank/DDBJ databases">
        <title>Genome sequencing reveals origins of a unique bacterial endosymbiosis in the earliest lineages of terrestrial Fungi.</title>
        <authorList>
            <consortium name="DOE Joint Genome Institute"/>
            <person name="Uehling J."/>
            <person name="Gryganskyi A."/>
            <person name="Hameed K."/>
            <person name="Tschaplinski T."/>
            <person name="Misztal P."/>
            <person name="Wu S."/>
            <person name="Desiro A."/>
            <person name="Vande Pol N."/>
            <person name="Du Z.-Y."/>
            <person name="Zienkiewicz A."/>
            <person name="Zienkiewicz K."/>
            <person name="Morin E."/>
            <person name="Tisserant E."/>
            <person name="Splivallo R."/>
            <person name="Hainaut M."/>
            <person name="Henrissat B."/>
            <person name="Ohm R."/>
            <person name="Kuo A."/>
            <person name="Yan J."/>
            <person name="Lipzen A."/>
            <person name="Nolan M."/>
            <person name="Labutti K."/>
            <person name="Barry K."/>
            <person name="Goldstein A."/>
            <person name="Labbe J."/>
            <person name="Schadt C."/>
            <person name="Tuskan G."/>
            <person name="Grigoriev I."/>
            <person name="Martin F."/>
            <person name="Vilgalys R."/>
            <person name="Bonito G."/>
        </authorList>
    </citation>
    <scope>NUCLEOTIDE SEQUENCE [LARGE SCALE GENOMIC DNA]</scope>
    <source>
        <strain evidence="12 13">AG-77</strain>
    </source>
</reference>
<dbReference type="STRING" id="1314771.A0A197JMH0"/>
<comment type="subcellular location">
    <subcellularLocation>
        <location evidence="1">Membrane</location>
        <topology evidence="1">Multi-pass membrane protein</topology>
    </subcellularLocation>
</comment>
<evidence type="ECO:0000256" key="4">
    <source>
        <dbReference type="ARBA" id="ARBA00023040"/>
    </source>
</evidence>
<dbReference type="Proteomes" id="UP000078512">
    <property type="component" value="Unassembled WGS sequence"/>
</dbReference>
<feature type="region of interest" description="Disordered" evidence="9">
    <location>
        <begin position="1314"/>
        <end position="1355"/>
    </location>
</feature>
<evidence type="ECO:0000256" key="3">
    <source>
        <dbReference type="ARBA" id="ARBA00022989"/>
    </source>
</evidence>
<name>A0A197JMH0_9FUNG</name>
<keyword evidence="3 10" id="KW-1133">Transmembrane helix</keyword>
<keyword evidence="6" id="KW-0675">Receptor</keyword>
<keyword evidence="13" id="KW-1185">Reference proteome</keyword>
<evidence type="ECO:0000256" key="8">
    <source>
        <dbReference type="ARBA" id="ARBA00023224"/>
    </source>
</evidence>
<feature type="compositionally biased region" description="Polar residues" evidence="9">
    <location>
        <begin position="949"/>
        <end position="971"/>
    </location>
</feature>
<dbReference type="GO" id="GO:0007214">
    <property type="term" value="P:gamma-aminobutyric acid signaling pathway"/>
    <property type="evidence" value="ECO:0007669"/>
    <property type="project" value="TreeGrafter"/>
</dbReference>
<keyword evidence="5 10" id="KW-0472">Membrane</keyword>
<feature type="transmembrane region" description="Helical" evidence="10">
    <location>
        <begin position="651"/>
        <end position="673"/>
    </location>
</feature>
<accession>A0A197JMH0</accession>
<feature type="transmembrane region" description="Helical" evidence="10">
    <location>
        <begin position="745"/>
        <end position="766"/>
    </location>
</feature>
<dbReference type="PANTHER" id="PTHR10519:SF20">
    <property type="entry name" value="G-PROTEIN COUPLED RECEPTOR 156-RELATED"/>
    <property type="match status" value="1"/>
</dbReference>
<feature type="compositionally biased region" description="Basic and acidic residues" evidence="9">
    <location>
        <begin position="1330"/>
        <end position="1340"/>
    </location>
</feature>
<sequence>MPLSPVRIRLVGQFSHHVGKRTSFKTKTIVLTLLVALILILTQSFNYTHAQPSPAPHEQQQQAEPQMNQHLEPERVHPQMFETATTTTPHQSLNTLFIESRPSSISTSTTPSVSIKLELPPPKYLFPGIVDLGPPAPNTLNFGILLPLNFSLKNEEHWRSIVIGGISAIRLAVNDINARKILPVNISLIMRNSQHPVRSPFGGSNAMLSAAYFVTSNVSAVIGDTVSRLSEYSATVTSAVHIPQCSFTSISDDLSSRTLYDYFIRTVPAGDNYAVQLLEYISRMGWRRIGIIYSSNSFGVPFATSIVRRAPSYGVMITHWDATYTPDNDSQDFKDTLGSFRSLGSYINVILCTDADTLRGLETIYNEGMAGHPYVWISFNDITRDIRTYFSEPNRPPASVFDGLIMADLAYDFAGNPQYDKFLTRWQSLDPALYPGAGPESTLSHAEPRAYSCVWMLALGYKRDIENARQKGANATLIHRDLVTGQFPRTFGNLSVDLFHKITFDGPAGKVYLDENGNKIGGAWMFYQMQKNVTVAVASSALTPDGEQSVTIFPGKHVWPRSRYNQTPLDSPPWVQQNLDWGEPLAIVLVTIAALITLVCLIMIGIVVWKRHNPVIKASSPCFCILELIGIIMLCASVPMKMGTTTGPICYTIALSFMGGINLILSAIVVKNYRVYRIFSNVYSNKIVMKDTVLLKHAGVLLLTTMSATLVYLAVARPRVVYFTIDPSSTAHICLPTNGDNISGSIQMVMAIPTAFLLGFAWFLAYKTRGVSANWNEARAISYVVYNLVFTALMYTASTLLYRTMYRPSTIIQDVVILYAGLVCLIVLFVPKMIVIWQQDGLKNSRTLSVTSHNDDLHHQFGGVGNHLVGRMDGMGSVGSVATFGFGGRDGGMGVMGETAAVTGVQELRVRPLDPDIVFSKETGTVMTFEQFEDRLNETTIVASKSPRQKNTAGAFNSCTSNSRPRQQRSATFPPILQPINPTILRSLSLEHKTSCCSAGPESYGLSDSPDIWNSDGSNGGGGGRSTGSEFMRRTSQVAPNEVAPPLEQEGIPLSTFGGNRINSEQDAYNRSGPVLGLGPMNTGSSFSSSTIYGGSGIGGNGGVNEFPGENSNNIDYNQFRMGIFSFGIKDDTQTIPVLIIDKRRWRWLLQFTARWRAMQIIVVSSLNMVILSDQGAKKLRSETFLYTMAEPFTEPGCGGHFYLRVTCLNNRFLQLEFPNAIARDQWSRVFNASSSSSSSSSPSLEGRNLSRRIEKSGGLGCGNGCDGLRGGGGMGGGPLSTTTPVSSLNLHGNRLKTRSTRNPLKWIQRHHTTFESAGPEVHAQEEEESERRGGLDRFSGKGGLGADADRRRDNHDSWMDFSRLTHESSSSSDLDLSSLSAAMLLFPFSETGVYPQVGKECTGQELNDQQSNVPR</sequence>
<feature type="transmembrane region" description="Helical" evidence="10">
    <location>
        <begin position="778"/>
        <end position="797"/>
    </location>
</feature>
<dbReference type="PRINTS" id="PR01176">
    <property type="entry name" value="GABABRECEPTR"/>
</dbReference>
<dbReference type="EMBL" id="KV442067">
    <property type="protein sequence ID" value="OAQ26442.1"/>
    <property type="molecule type" value="Genomic_DNA"/>
</dbReference>
<evidence type="ECO:0000313" key="12">
    <source>
        <dbReference type="EMBL" id="OAQ26442.1"/>
    </source>
</evidence>
<dbReference type="InterPro" id="IPR002455">
    <property type="entry name" value="GPCR3_GABA-B"/>
</dbReference>
<dbReference type="InterPro" id="IPR017978">
    <property type="entry name" value="GPCR_3_C"/>
</dbReference>
<keyword evidence="8" id="KW-0807">Transducer</keyword>
<protein>
    <submittedName>
        <fullName evidence="12">Periplasmic binding protein-like I</fullName>
    </submittedName>
</protein>
<feature type="region of interest" description="Disordered" evidence="9">
    <location>
        <begin position="1007"/>
        <end position="1040"/>
    </location>
</feature>
<evidence type="ECO:0000313" key="13">
    <source>
        <dbReference type="Proteomes" id="UP000078512"/>
    </source>
</evidence>
<dbReference type="InterPro" id="IPR001828">
    <property type="entry name" value="ANF_lig-bd_rcpt"/>
</dbReference>
<dbReference type="Pfam" id="PF00003">
    <property type="entry name" value="7tm_3"/>
    <property type="match status" value="1"/>
</dbReference>
<feature type="domain" description="G-protein coupled receptors family 3 profile" evidence="11">
    <location>
        <begin position="585"/>
        <end position="836"/>
    </location>
</feature>
<dbReference type="OrthoDB" id="5597995at2759"/>
<dbReference type="PRINTS" id="PR00248">
    <property type="entry name" value="GPCRMGR"/>
</dbReference>
<dbReference type="GO" id="GO:0004965">
    <property type="term" value="F:G protein-coupled GABA receptor activity"/>
    <property type="evidence" value="ECO:0007669"/>
    <property type="project" value="InterPro"/>
</dbReference>
<dbReference type="PROSITE" id="PS50259">
    <property type="entry name" value="G_PROTEIN_RECEP_F3_4"/>
    <property type="match status" value="1"/>
</dbReference>
<dbReference type="Gene3D" id="3.40.50.2300">
    <property type="match status" value="2"/>
</dbReference>
<dbReference type="GO" id="GO:0038039">
    <property type="term" value="C:G protein-coupled receptor heterodimeric complex"/>
    <property type="evidence" value="ECO:0007669"/>
    <property type="project" value="TreeGrafter"/>
</dbReference>
<evidence type="ECO:0000256" key="7">
    <source>
        <dbReference type="ARBA" id="ARBA00023180"/>
    </source>
</evidence>
<evidence type="ECO:0000259" key="11">
    <source>
        <dbReference type="PROSITE" id="PS50259"/>
    </source>
</evidence>
<evidence type="ECO:0000256" key="9">
    <source>
        <dbReference type="SAM" id="MobiDB-lite"/>
    </source>
</evidence>
<dbReference type="PANTHER" id="PTHR10519">
    <property type="entry name" value="GABA-B RECEPTOR"/>
    <property type="match status" value="1"/>
</dbReference>
<keyword evidence="4" id="KW-0297">G-protein coupled receptor</keyword>
<evidence type="ECO:0000256" key="5">
    <source>
        <dbReference type="ARBA" id="ARBA00023136"/>
    </source>
</evidence>
<dbReference type="InterPro" id="IPR028082">
    <property type="entry name" value="Peripla_BP_I"/>
</dbReference>
<dbReference type="CDD" id="cd15047">
    <property type="entry name" value="7tmC_GABA-B-like"/>
    <property type="match status" value="1"/>
</dbReference>